<evidence type="ECO:0000259" key="2">
    <source>
        <dbReference type="Pfam" id="PF00582"/>
    </source>
</evidence>
<organism evidence="3 4">
    <name type="scientific">Halogranum rubrum</name>
    <dbReference type="NCBI Taxonomy" id="553466"/>
    <lineage>
        <taxon>Archaea</taxon>
        <taxon>Methanobacteriati</taxon>
        <taxon>Methanobacteriota</taxon>
        <taxon>Stenosarchaea group</taxon>
        <taxon>Halobacteria</taxon>
        <taxon>Halobacteriales</taxon>
        <taxon>Haloferacaceae</taxon>
    </lineage>
</organism>
<name>A0A1I4B0W2_9EURY</name>
<evidence type="ECO:0000313" key="4">
    <source>
        <dbReference type="Proteomes" id="UP000199607"/>
    </source>
</evidence>
<dbReference type="InterPro" id="IPR014729">
    <property type="entry name" value="Rossmann-like_a/b/a_fold"/>
</dbReference>
<dbReference type="SUPFAM" id="SSF52402">
    <property type="entry name" value="Adenine nucleotide alpha hydrolases-like"/>
    <property type="match status" value="1"/>
</dbReference>
<protein>
    <submittedName>
        <fullName evidence="3">Nucleotide-binding universal stress protein, UspA family</fullName>
    </submittedName>
</protein>
<dbReference type="EMBL" id="FOTC01000001">
    <property type="protein sequence ID" value="SFK61797.1"/>
    <property type="molecule type" value="Genomic_DNA"/>
</dbReference>
<dbReference type="PIRSF" id="PIRSF006276">
    <property type="entry name" value="UspA"/>
    <property type="match status" value="1"/>
</dbReference>
<sequence>MDTQYERVLIPTDGSPEAAAALAHAVELASRYDATLHAVAVVDVSHFKGIDADTSVIVDGFEADARKAVSRAVDAGETVGVPVETTIVRGHVAETILDFVDDHDIDVVVVGTRGHHGLERFLLGSVAERLVRHASVPVLTVRSDE</sequence>
<evidence type="ECO:0000313" key="3">
    <source>
        <dbReference type="EMBL" id="SFK61797.1"/>
    </source>
</evidence>
<comment type="similarity">
    <text evidence="1">Belongs to the universal stress protein A family.</text>
</comment>
<dbReference type="InterPro" id="IPR006015">
    <property type="entry name" value="Universal_stress_UspA"/>
</dbReference>
<accession>A0A1I4B0W2</accession>
<dbReference type="PANTHER" id="PTHR46268:SF6">
    <property type="entry name" value="UNIVERSAL STRESS PROTEIN UP12"/>
    <property type="match status" value="1"/>
</dbReference>
<dbReference type="PRINTS" id="PR01438">
    <property type="entry name" value="UNVRSLSTRESS"/>
</dbReference>
<dbReference type="RefSeq" id="WP_089864588.1">
    <property type="nucleotide sequence ID" value="NZ_FOTC01000001.1"/>
</dbReference>
<dbReference type="CDD" id="cd00293">
    <property type="entry name" value="USP-like"/>
    <property type="match status" value="1"/>
</dbReference>
<dbReference type="AlphaFoldDB" id="A0A1I4B0W2"/>
<proteinExistence type="inferred from homology"/>
<dbReference type="Gene3D" id="3.40.50.620">
    <property type="entry name" value="HUPs"/>
    <property type="match status" value="1"/>
</dbReference>
<gene>
    <name evidence="3" type="ORF">SAMN04487950_0202</name>
</gene>
<evidence type="ECO:0000256" key="1">
    <source>
        <dbReference type="ARBA" id="ARBA00008791"/>
    </source>
</evidence>
<reference evidence="4" key="1">
    <citation type="submission" date="2016-10" db="EMBL/GenBank/DDBJ databases">
        <authorList>
            <person name="Varghese N."/>
            <person name="Submissions S."/>
        </authorList>
    </citation>
    <scope>NUCLEOTIDE SEQUENCE [LARGE SCALE GENOMIC DNA]</scope>
    <source>
        <strain evidence="4">CGMCC 1.7738</strain>
    </source>
</reference>
<dbReference type="STRING" id="553466.SAMN04487950_0202"/>
<feature type="domain" description="UspA" evidence="2">
    <location>
        <begin position="5"/>
        <end position="142"/>
    </location>
</feature>
<dbReference type="PANTHER" id="PTHR46268">
    <property type="entry name" value="STRESS RESPONSE PROTEIN NHAX"/>
    <property type="match status" value="1"/>
</dbReference>
<dbReference type="Proteomes" id="UP000199607">
    <property type="component" value="Unassembled WGS sequence"/>
</dbReference>
<keyword evidence="4" id="KW-1185">Reference proteome</keyword>
<dbReference type="Pfam" id="PF00582">
    <property type="entry name" value="Usp"/>
    <property type="match status" value="1"/>
</dbReference>
<dbReference type="InterPro" id="IPR006016">
    <property type="entry name" value="UspA"/>
</dbReference>